<evidence type="ECO:0000313" key="20">
    <source>
        <dbReference type="Proteomes" id="UP000285839"/>
    </source>
</evidence>
<dbReference type="EMBL" id="QSUB01000001">
    <property type="protein sequence ID" value="RGN07836.1"/>
    <property type="molecule type" value="Genomic_DNA"/>
</dbReference>
<evidence type="ECO:0000313" key="12">
    <source>
        <dbReference type="Proteomes" id="UP000261105"/>
    </source>
</evidence>
<evidence type="ECO:0000313" key="19">
    <source>
        <dbReference type="Proteomes" id="UP000284644"/>
    </source>
</evidence>
<dbReference type="InterPro" id="IPR050256">
    <property type="entry name" value="Glycosyltransferase_2"/>
</dbReference>
<evidence type="ECO:0000313" key="3">
    <source>
        <dbReference type="EMBL" id="RGN85929.1"/>
    </source>
</evidence>
<dbReference type="Proteomes" id="UP000284644">
    <property type="component" value="Unassembled WGS sequence"/>
</dbReference>
<dbReference type="Proteomes" id="UP000265808">
    <property type="component" value="Unassembled WGS sequence"/>
</dbReference>
<dbReference type="Proteomes" id="UP000284242">
    <property type="component" value="Unassembled WGS sequence"/>
</dbReference>
<comment type="caution">
    <text evidence="2">The sequence shown here is derived from an EMBL/GenBank/DDBJ whole genome shotgun (WGS) entry which is preliminary data.</text>
</comment>
<dbReference type="EMBL" id="QRSS01000001">
    <property type="protein sequence ID" value="RGQ07755.1"/>
    <property type="molecule type" value="Genomic_DNA"/>
</dbReference>
<evidence type="ECO:0000313" key="14">
    <source>
        <dbReference type="Proteomes" id="UP000265808"/>
    </source>
</evidence>
<dbReference type="InterPro" id="IPR029044">
    <property type="entry name" value="Nucleotide-diphossugar_trans"/>
</dbReference>
<feature type="domain" description="Glycosyltransferase 2-like" evidence="1">
    <location>
        <begin position="5"/>
        <end position="162"/>
    </location>
</feature>
<dbReference type="Proteomes" id="UP000284267">
    <property type="component" value="Unassembled WGS sequence"/>
</dbReference>
<dbReference type="EMBL" id="QSJW01000003">
    <property type="protein sequence ID" value="RHE13934.1"/>
    <property type="molecule type" value="Genomic_DNA"/>
</dbReference>
<evidence type="ECO:0000313" key="6">
    <source>
        <dbReference type="EMBL" id="RGS69330.1"/>
    </source>
</evidence>
<gene>
    <name evidence="11" type="ORF">DW021_06035</name>
    <name evidence="10" type="ORF">DW040_10165</name>
    <name evidence="9" type="ORF">DW767_05235</name>
    <name evidence="8" type="ORF">DW859_07850</name>
    <name evidence="7" type="ORF">DWW07_05990</name>
    <name evidence="6" type="ORF">DWX77_15200</name>
    <name evidence="5" type="ORF">DWY46_05880</name>
    <name evidence="4" type="ORF">DWZ12_00700</name>
    <name evidence="3" type="ORF">DXB38_13250</name>
    <name evidence="2" type="ORF">DXB81_04920</name>
</gene>
<dbReference type="Pfam" id="PF00535">
    <property type="entry name" value="Glycos_transf_2"/>
    <property type="match status" value="1"/>
</dbReference>
<evidence type="ECO:0000313" key="8">
    <source>
        <dbReference type="EMBL" id="RHC07566.1"/>
    </source>
</evidence>
<evidence type="ECO:0000313" key="17">
    <source>
        <dbReference type="Proteomes" id="UP000284242"/>
    </source>
</evidence>
<dbReference type="EMBL" id="QRVV01000082">
    <property type="protein sequence ID" value="RGS69330.1"/>
    <property type="molecule type" value="Genomic_DNA"/>
</dbReference>
<evidence type="ECO:0000313" key="7">
    <source>
        <dbReference type="EMBL" id="RGV65187.1"/>
    </source>
</evidence>
<evidence type="ECO:0000313" key="16">
    <source>
        <dbReference type="Proteomes" id="UP000283585"/>
    </source>
</evidence>
<dbReference type="Proteomes" id="UP000285839">
    <property type="component" value="Unassembled WGS sequence"/>
</dbReference>
<dbReference type="EMBL" id="QROE01000004">
    <property type="protein sequence ID" value="RHK95094.1"/>
    <property type="molecule type" value="Genomic_DNA"/>
</dbReference>
<dbReference type="AlphaFoldDB" id="A0A396G7N0"/>
<evidence type="ECO:0000313" key="11">
    <source>
        <dbReference type="EMBL" id="RHL48890.1"/>
    </source>
</evidence>
<evidence type="ECO:0000313" key="4">
    <source>
        <dbReference type="EMBL" id="RGQ07755.1"/>
    </source>
</evidence>
<reference evidence="12 13" key="1">
    <citation type="submission" date="2018-08" db="EMBL/GenBank/DDBJ databases">
        <title>A genome reference for cultivated species of the human gut microbiota.</title>
        <authorList>
            <person name="Zou Y."/>
            <person name="Xue W."/>
            <person name="Luo G."/>
        </authorList>
    </citation>
    <scope>NUCLEOTIDE SEQUENCE [LARGE SCALE GENOMIC DNA]</scope>
    <source>
        <strain evidence="7 15">AF14-23</strain>
        <strain evidence="6 17">AF21-24</strain>
        <strain evidence="5 20">AF25-21</strain>
        <strain evidence="4 16">AF29-2BH</strain>
        <strain evidence="11 21">AF37-6AC</strain>
        <strain evidence="10 18">AF39-4</strain>
        <strain evidence="9 19">AM29-25AC</strain>
        <strain evidence="8 14">AM37-4AC</strain>
        <strain evidence="3 12">OM03-6</strain>
        <strain evidence="2 13">OM06-11AA</strain>
    </source>
</reference>
<proteinExistence type="predicted"/>
<dbReference type="EMBL" id="QRUH01000003">
    <property type="protein sequence ID" value="RGR49947.1"/>
    <property type="molecule type" value="Genomic_DNA"/>
</dbReference>
<dbReference type="CDD" id="cd04179">
    <property type="entry name" value="DPM_DPG-synthase_like"/>
    <property type="match status" value="1"/>
</dbReference>
<dbReference type="EMBL" id="QRZI01000003">
    <property type="protein sequence ID" value="RGV65187.1"/>
    <property type="molecule type" value="Genomic_DNA"/>
</dbReference>
<dbReference type="GO" id="GO:0016740">
    <property type="term" value="F:transferase activity"/>
    <property type="evidence" value="ECO:0007669"/>
    <property type="project" value="UniProtKB-KW"/>
</dbReference>
<dbReference type="EMBL" id="QROS01000003">
    <property type="protein sequence ID" value="RHL48890.1"/>
    <property type="molecule type" value="Genomic_DNA"/>
</dbReference>
<name>A0A396G7N0_9FIRM</name>
<evidence type="ECO:0000313" key="21">
    <source>
        <dbReference type="Proteomes" id="UP000285897"/>
    </source>
</evidence>
<dbReference type="InterPro" id="IPR001173">
    <property type="entry name" value="Glyco_trans_2-like"/>
</dbReference>
<dbReference type="RefSeq" id="WP_117593555.1">
    <property type="nucleotide sequence ID" value="NZ_CABJDZ010000004.1"/>
</dbReference>
<protein>
    <submittedName>
        <fullName evidence="2">Glycosyltransferase family 2 protein</fullName>
    </submittedName>
</protein>
<dbReference type="PANTHER" id="PTHR48090:SF7">
    <property type="entry name" value="RFBJ PROTEIN"/>
    <property type="match status" value="1"/>
</dbReference>
<evidence type="ECO:0000313" key="5">
    <source>
        <dbReference type="EMBL" id="RGR49947.1"/>
    </source>
</evidence>
<dbReference type="SUPFAM" id="SSF53448">
    <property type="entry name" value="Nucleotide-diphospho-sugar transferases"/>
    <property type="match status" value="1"/>
</dbReference>
<dbReference type="Proteomes" id="UP000285897">
    <property type="component" value="Unassembled WGS sequence"/>
</dbReference>
<dbReference type="Proteomes" id="UP000261222">
    <property type="component" value="Unassembled WGS sequence"/>
</dbReference>
<accession>A0A396G7N0</accession>
<evidence type="ECO:0000313" key="18">
    <source>
        <dbReference type="Proteomes" id="UP000284267"/>
    </source>
</evidence>
<dbReference type="Gene3D" id="3.90.550.10">
    <property type="entry name" value="Spore Coat Polysaccharide Biosynthesis Protein SpsA, Chain A"/>
    <property type="match status" value="1"/>
</dbReference>
<evidence type="ECO:0000259" key="1">
    <source>
        <dbReference type="Pfam" id="PF00535"/>
    </source>
</evidence>
<dbReference type="Proteomes" id="UP000283585">
    <property type="component" value="Unassembled WGS sequence"/>
</dbReference>
<evidence type="ECO:0000313" key="2">
    <source>
        <dbReference type="EMBL" id="RGN07836.1"/>
    </source>
</evidence>
<keyword evidence="2" id="KW-0808">Transferase</keyword>
<sequence>MKKIVIIPAYNEQGSILNTIEDIRKNAPDFDYVVINDCSKDDTLKLCRKNGIRVLDLPINLGIGGAVQTGYLYAYRNNYDLAVQFDGDGQHDAKFLDIMAETLEKENLDMVIGSRFINNQGFQSSAVRRFGIRFFEVLLRILFGQKITDATSGMRMCNRKVMEFFIKDYPKDYPEPETVARLLRHKCKVKEIPVIMRERQAGVSSISSLRKSAYYMCKVSLAILIERLR</sequence>
<evidence type="ECO:0000313" key="9">
    <source>
        <dbReference type="EMBL" id="RHE13934.1"/>
    </source>
</evidence>
<dbReference type="PANTHER" id="PTHR48090">
    <property type="entry name" value="UNDECAPRENYL-PHOSPHATE 4-DEOXY-4-FORMAMIDO-L-ARABINOSE TRANSFERASE-RELATED"/>
    <property type="match status" value="1"/>
</dbReference>
<dbReference type="EMBL" id="QSHL01000004">
    <property type="protein sequence ID" value="RHC07566.1"/>
    <property type="molecule type" value="Genomic_DNA"/>
</dbReference>
<organism evidence="2 13">
    <name type="scientific">Blautia obeum</name>
    <dbReference type="NCBI Taxonomy" id="40520"/>
    <lineage>
        <taxon>Bacteria</taxon>
        <taxon>Bacillati</taxon>
        <taxon>Bacillota</taxon>
        <taxon>Clostridia</taxon>
        <taxon>Lachnospirales</taxon>
        <taxon>Lachnospiraceae</taxon>
        <taxon>Blautia</taxon>
    </lineage>
</organism>
<dbReference type="Proteomes" id="UP000265828">
    <property type="component" value="Unassembled WGS sequence"/>
</dbReference>
<evidence type="ECO:0000313" key="13">
    <source>
        <dbReference type="Proteomes" id="UP000261222"/>
    </source>
</evidence>
<evidence type="ECO:0000313" key="15">
    <source>
        <dbReference type="Proteomes" id="UP000265828"/>
    </source>
</evidence>
<evidence type="ECO:0000313" key="10">
    <source>
        <dbReference type="EMBL" id="RHK95094.1"/>
    </source>
</evidence>
<dbReference type="Proteomes" id="UP000261105">
    <property type="component" value="Unassembled WGS sequence"/>
</dbReference>
<dbReference type="EMBL" id="QSUZ01000021">
    <property type="protein sequence ID" value="RGN85929.1"/>
    <property type="molecule type" value="Genomic_DNA"/>
</dbReference>